<accession>A0A7T8KSM7</accession>
<organism evidence="1">
    <name type="scientific">Enterococcus faecium</name>
    <name type="common">Streptococcus faecium</name>
    <dbReference type="NCBI Taxonomy" id="1352"/>
    <lineage>
        <taxon>Bacteria</taxon>
        <taxon>Bacillati</taxon>
        <taxon>Bacillota</taxon>
        <taxon>Bacilli</taxon>
        <taxon>Lactobacillales</taxon>
        <taxon>Enterococcaceae</taxon>
        <taxon>Enterococcus</taxon>
    </lineage>
</organism>
<sequence>MLNFKRAKIKMSWYLILVDFVDCQIAFLTTEVPLNKIGSLI</sequence>
<protein>
    <submittedName>
        <fullName evidence="1">Uncharacterized protein</fullName>
    </submittedName>
</protein>
<dbReference type="AlphaFoldDB" id="A0A7T8KSM7"/>
<proteinExistence type="predicted"/>
<reference evidence="1" key="1">
    <citation type="submission" date="2020-02" db="EMBL/GenBank/DDBJ databases">
        <title>A new conjugative MDR plasmid carrying the lsa(E) gene in Enterococcus faecium with potential transmission to Staphylococcus aureus.</title>
        <authorList>
            <person name="Yan X."/>
            <person name="Wang J."/>
            <person name="You Y."/>
            <person name="Tao X."/>
            <person name="Meng F."/>
            <person name="Zhang J."/>
        </authorList>
    </citation>
    <scope>NUCLEOTIDE SEQUENCE</scope>
    <source>
        <strain evidence="1">N7435</strain>
        <plasmid evidence="1">pN7435-R3645</plasmid>
    </source>
</reference>
<keyword evidence="1" id="KW-0614">Plasmid</keyword>
<evidence type="ECO:0000313" key="1">
    <source>
        <dbReference type="EMBL" id="QQP61282.1"/>
    </source>
</evidence>
<geneLocation type="plasmid" evidence="1">
    <name>pN7435-R3645</name>
</geneLocation>
<name>A0A7T8KSM7_ENTFC</name>
<dbReference type="EMBL" id="MT022086">
    <property type="protein sequence ID" value="QQP61282.1"/>
    <property type="molecule type" value="Genomic_DNA"/>
</dbReference>